<dbReference type="NCBIfam" id="TIGR04183">
    <property type="entry name" value="Por_Secre_tail"/>
    <property type="match status" value="1"/>
</dbReference>
<name>A0ABP8K2M7_9BACT</name>
<evidence type="ECO:0000313" key="3">
    <source>
        <dbReference type="Proteomes" id="UP001500936"/>
    </source>
</evidence>
<evidence type="ECO:0000313" key="2">
    <source>
        <dbReference type="EMBL" id="GAA4399722.1"/>
    </source>
</evidence>
<feature type="chain" id="PRO_5045282359" description="Por secretion system C-terminal sorting domain-containing protein" evidence="1">
    <location>
        <begin position="27"/>
        <end position="521"/>
    </location>
</feature>
<dbReference type="Proteomes" id="UP001500936">
    <property type="component" value="Unassembled WGS sequence"/>
</dbReference>
<sequence>MKKVYNSQPFWLFLITVLLSAGSAFSQTITIVNISVPVNGTVCEGSPISGTFTVAGIPAGYQMTGYTIRHKPGPPSNCDEINNGSNGGNPMNVNITPTSTGGTYSFTYTSAPAGIRRLNIIVTTTASKSKSTALYKNVCTSVFQVNQSATVSNVSSTSVACYGESTGSISFDATAGYPATFTATLSGASSNQLVASTSGTYSFTGLPAGNYTVTVDNGTSCPGPSSQTISIAQPAAALVAASGGKTDPTCDTPFGGSFTITATGGTGAYTYNAVDENSNSYSSPDGVFSGFGFGVYTATVTDANNCVSNTVSVTLTEPTNCTTTPPGSGSISCALVDGKLVLTATGFTGSNCGWYYIRGNQMRAVTNPDAFGNVDGVPNGTTLTLSPKSTSNDGFNPIKNICFVYMCTNGETAKICNLPCASPARIGISAETSALKLSIQSSPNPTNGLIQVTITGAGSQKAIPLKLYDLSQRLGGSWSVPLTNGQGQATIDIHGKADGVYILTAEGEQGKASQRIIKGGN</sequence>
<evidence type="ECO:0008006" key="4">
    <source>
        <dbReference type="Google" id="ProtNLM"/>
    </source>
</evidence>
<keyword evidence="3" id="KW-1185">Reference proteome</keyword>
<reference evidence="3" key="1">
    <citation type="journal article" date="2019" name="Int. J. Syst. Evol. Microbiol.">
        <title>The Global Catalogue of Microorganisms (GCM) 10K type strain sequencing project: providing services to taxonomists for standard genome sequencing and annotation.</title>
        <authorList>
            <consortium name="The Broad Institute Genomics Platform"/>
            <consortium name="The Broad Institute Genome Sequencing Center for Infectious Disease"/>
            <person name="Wu L."/>
            <person name="Ma J."/>
        </authorList>
    </citation>
    <scope>NUCLEOTIDE SEQUENCE [LARGE SCALE GENOMIC DNA]</scope>
    <source>
        <strain evidence="3">JCM 17925</strain>
    </source>
</reference>
<proteinExistence type="predicted"/>
<dbReference type="SUPFAM" id="SSF117074">
    <property type="entry name" value="Hypothetical protein PA1324"/>
    <property type="match status" value="1"/>
</dbReference>
<evidence type="ECO:0000256" key="1">
    <source>
        <dbReference type="SAM" id="SignalP"/>
    </source>
</evidence>
<dbReference type="InterPro" id="IPR026444">
    <property type="entry name" value="Secre_tail"/>
</dbReference>
<gene>
    <name evidence="2" type="ORF">GCM10023187_12060</name>
</gene>
<dbReference type="RefSeq" id="WP_345264967.1">
    <property type="nucleotide sequence ID" value="NZ_BAABHB010000002.1"/>
</dbReference>
<organism evidence="2 3">
    <name type="scientific">Nibrella viscosa</name>
    <dbReference type="NCBI Taxonomy" id="1084524"/>
    <lineage>
        <taxon>Bacteria</taxon>
        <taxon>Pseudomonadati</taxon>
        <taxon>Bacteroidota</taxon>
        <taxon>Cytophagia</taxon>
        <taxon>Cytophagales</taxon>
        <taxon>Spirosomataceae</taxon>
        <taxon>Nibrella</taxon>
    </lineage>
</organism>
<dbReference type="EMBL" id="BAABHB010000002">
    <property type="protein sequence ID" value="GAA4399722.1"/>
    <property type="molecule type" value="Genomic_DNA"/>
</dbReference>
<protein>
    <recommendedName>
        <fullName evidence="4">Por secretion system C-terminal sorting domain-containing protein</fullName>
    </recommendedName>
</protein>
<feature type="signal peptide" evidence="1">
    <location>
        <begin position="1"/>
        <end position="26"/>
    </location>
</feature>
<comment type="caution">
    <text evidence="2">The sequence shown here is derived from an EMBL/GenBank/DDBJ whole genome shotgun (WGS) entry which is preliminary data.</text>
</comment>
<accession>A0ABP8K2M7</accession>
<keyword evidence="1" id="KW-0732">Signal</keyword>